<dbReference type="Pfam" id="PF01590">
    <property type="entry name" value="GAF"/>
    <property type="match status" value="1"/>
</dbReference>
<comment type="catalytic activity">
    <reaction evidence="1">
        <text>ATP + protein L-histidine = ADP + protein N-phospho-L-histidine.</text>
        <dbReference type="EC" id="2.7.13.3"/>
    </reaction>
</comment>
<organism evidence="9 10">
    <name type="scientific">Pseudotabrizicola sediminis</name>
    <dbReference type="NCBI Taxonomy" id="2486418"/>
    <lineage>
        <taxon>Bacteria</taxon>
        <taxon>Pseudomonadati</taxon>
        <taxon>Pseudomonadota</taxon>
        <taxon>Alphaproteobacteria</taxon>
        <taxon>Rhodobacterales</taxon>
        <taxon>Paracoccaceae</taxon>
        <taxon>Pseudotabrizicola</taxon>
    </lineage>
</organism>
<comment type="caution">
    <text evidence="9">The sequence shown here is derived from an EMBL/GenBank/DDBJ whole genome shotgun (WGS) entry which is preliminary data.</text>
</comment>
<dbReference type="Proteomes" id="UP000297741">
    <property type="component" value="Unassembled WGS sequence"/>
</dbReference>
<dbReference type="SUPFAM" id="SSF55781">
    <property type="entry name" value="GAF domain-like"/>
    <property type="match status" value="1"/>
</dbReference>
<gene>
    <name evidence="9" type="ORF">EEB11_07530</name>
</gene>
<evidence type="ECO:0000256" key="3">
    <source>
        <dbReference type="ARBA" id="ARBA00022553"/>
    </source>
</evidence>
<dbReference type="SUPFAM" id="SSF55874">
    <property type="entry name" value="ATPase domain of HSP90 chaperone/DNA topoisomerase II/histidine kinase"/>
    <property type="match status" value="1"/>
</dbReference>
<evidence type="ECO:0000313" key="9">
    <source>
        <dbReference type="EMBL" id="TGD43827.1"/>
    </source>
</evidence>
<evidence type="ECO:0000256" key="7">
    <source>
        <dbReference type="ARBA" id="ARBA00022840"/>
    </source>
</evidence>
<dbReference type="Pfam" id="PF07536">
    <property type="entry name" value="HWE_HK"/>
    <property type="match status" value="1"/>
</dbReference>
<dbReference type="EMBL" id="RPEM01000004">
    <property type="protein sequence ID" value="TGD43827.1"/>
    <property type="molecule type" value="Genomic_DNA"/>
</dbReference>
<name>A0ABY2KS33_9RHOB</name>
<evidence type="ECO:0000256" key="4">
    <source>
        <dbReference type="ARBA" id="ARBA00022679"/>
    </source>
</evidence>
<evidence type="ECO:0000313" key="10">
    <source>
        <dbReference type="Proteomes" id="UP000297741"/>
    </source>
</evidence>
<dbReference type="Gene3D" id="3.30.565.10">
    <property type="entry name" value="Histidine kinase-like ATPase, C-terminal domain"/>
    <property type="match status" value="1"/>
</dbReference>
<dbReference type="SUPFAM" id="SSF55785">
    <property type="entry name" value="PYP-like sensor domain (PAS domain)"/>
    <property type="match status" value="1"/>
</dbReference>
<evidence type="ECO:0000256" key="5">
    <source>
        <dbReference type="ARBA" id="ARBA00022741"/>
    </source>
</evidence>
<dbReference type="InterPro" id="IPR035965">
    <property type="entry name" value="PAS-like_dom_sf"/>
</dbReference>
<feature type="domain" description="Signal transduction histidine kinase HWE region" evidence="8">
    <location>
        <begin position="328"/>
        <end position="406"/>
    </location>
</feature>
<evidence type="ECO:0000256" key="6">
    <source>
        <dbReference type="ARBA" id="ARBA00022777"/>
    </source>
</evidence>
<dbReference type="InterPro" id="IPR013655">
    <property type="entry name" value="PAS_fold_3"/>
</dbReference>
<protein>
    <recommendedName>
        <fullName evidence="2">histidine kinase</fullName>
        <ecNumber evidence="2">2.7.13.3</ecNumber>
    </recommendedName>
</protein>
<dbReference type="InterPro" id="IPR029016">
    <property type="entry name" value="GAF-like_dom_sf"/>
</dbReference>
<dbReference type="EC" id="2.7.13.3" evidence="2"/>
<keyword evidence="7" id="KW-0067">ATP-binding</keyword>
<dbReference type="SMART" id="SM00911">
    <property type="entry name" value="HWE_HK"/>
    <property type="match status" value="1"/>
</dbReference>
<keyword evidence="4" id="KW-0808">Transferase</keyword>
<reference evidence="9 10" key="1">
    <citation type="submission" date="2018-11" db="EMBL/GenBank/DDBJ databases">
        <title>Tabrizicola sp. isolated from sediment of alpine lake.</title>
        <authorList>
            <person name="Liu Z."/>
        </authorList>
    </citation>
    <scope>NUCLEOTIDE SEQUENCE [LARGE SCALE GENOMIC DNA]</scope>
    <source>
        <strain evidence="9 10">DRYC-M-16</strain>
    </source>
</reference>
<dbReference type="Gene3D" id="3.30.450.40">
    <property type="match status" value="1"/>
</dbReference>
<dbReference type="PANTHER" id="PTHR41523">
    <property type="entry name" value="TWO-COMPONENT SYSTEM SENSOR PROTEIN"/>
    <property type="match status" value="1"/>
</dbReference>
<keyword evidence="3" id="KW-0597">Phosphoprotein</keyword>
<dbReference type="InterPro" id="IPR003018">
    <property type="entry name" value="GAF"/>
</dbReference>
<keyword evidence="10" id="KW-1185">Reference proteome</keyword>
<dbReference type="PANTHER" id="PTHR41523:SF8">
    <property type="entry name" value="ETHYLENE RESPONSE SENSOR PROTEIN"/>
    <property type="match status" value="1"/>
</dbReference>
<evidence type="ECO:0000259" key="8">
    <source>
        <dbReference type="SMART" id="SM00911"/>
    </source>
</evidence>
<proteinExistence type="predicted"/>
<accession>A0ABY2KS33</accession>
<keyword evidence="5" id="KW-0547">Nucleotide-binding</keyword>
<dbReference type="InterPro" id="IPR011102">
    <property type="entry name" value="Sig_transdc_His_kinase_HWE"/>
</dbReference>
<evidence type="ECO:0000256" key="2">
    <source>
        <dbReference type="ARBA" id="ARBA00012438"/>
    </source>
</evidence>
<keyword evidence="6" id="KW-0418">Kinase</keyword>
<dbReference type="Pfam" id="PF08447">
    <property type="entry name" value="PAS_3"/>
    <property type="match status" value="1"/>
</dbReference>
<dbReference type="InterPro" id="IPR036890">
    <property type="entry name" value="HATPase_C_sf"/>
</dbReference>
<evidence type="ECO:0000256" key="1">
    <source>
        <dbReference type="ARBA" id="ARBA00000085"/>
    </source>
</evidence>
<sequence length="519" mass="56258">MAPKEGSVDIMAADPTVEASAPVFLTDGDALSEGLRLGGAGVWRWKINSNALEWTRNLETVHALPAGSFDGTLASFQNDLHPDDAEHVWQHIKSSIDTGKPYRAVYRSAPRPDAPDVWVEASGGVVVAPDGTRYLTGICFDVSARIRSEQQLKRRLEQQSAIASFGSFALNQPDLQKVMDRAVQLAADVLKVPLTKILQFSDTADHLVLRSGIGWQDGLVGHGKVGIERESQAGFTLMSDSPVLVSDLRSETRFDGPQLLHDHGVISGISVIIPGSGIRPFGVFGIHARALRDFDLTDADFLLSLANIVAGAARQVAAMTHQTLLVREMAHRAGNMLQLVNSIAGQTLNNATDPKAARHSFSERLSALARSNYIVSRGGWSSTRFAELVTEALKPFGDRIVASGRDVLLHPDLCFDMGLVLHELATNSMKYGTLGRTDGVIYLNWAYRADNEGTRMFSFDWSDPGSSVPAASQGTGFGSKLVQALIEQKWRGAVTIGSAPHFNIRLDIPYPDEIKARAV</sequence>
<dbReference type="Gene3D" id="3.30.450.20">
    <property type="entry name" value="PAS domain"/>
    <property type="match status" value="1"/>
</dbReference>